<evidence type="ECO:0000256" key="9">
    <source>
        <dbReference type="ARBA" id="ARBA00047885"/>
    </source>
</evidence>
<dbReference type="Proteomes" id="UP001189429">
    <property type="component" value="Unassembled WGS sequence"/>
</dbReference>
<evidence type="ECO:0000256" key="7">
    <source>
        <dbReference type="ARBA" id="ARBA00043129"/>
    </source>
</evidence>
<evidence type="ECO:0000313" key="14">
    <source>
        <dbReference type="EMBL" id="CAK0837127.1"/>
    </source>
</evidence>
<sequence length="1599" mass="172266">MAMMDSEGHSYGSLRELWRRELDGEEGRKGWYQRAASHWQASLDGVLGGHAETNGPDLRESRRFLETTCCGDLETSAATVWRTAWTSGLASAGGGRGGPAARAAPAAPGGAERPSPRGGTAAGAAPARAGPGPVRFTACGLEQLQLDRAKWELCEWIRSSLAVGAKQERVDMVAEHWASDVWTHQQTEETTPTRLIFLPLASPGLRRRRGAAAEAFSKSVGLGADQFNPRQLEYVSDGLLDVIISLCTAAEALHNEASRAQQLEIGCALEFWMAYEVVSLATAQDCALGTGYPEQMVQAALRVYAVPRLIVIDGAATSDCYELASVLIAGRSLAGIIPRCAMMVLDAEHRRCWKEVHVAITFEGCSPRMAGSFWDAAHYLGGAARDFIHGLEADMGCAVSRPKSEALASSGGLRDTLVDVMNRGGSSRPRKQAAEQSYRVAQARGARVPSARRQATSGSPQVTEVGREAMAWSDSRMQRWRAGAAPPTRRGLGWHMTSAKLVRDDLDRAAGLMEVGHHAIEGFVELGPTKAPWREMAGHRSELEAVRRGGAIASARCQFLTNKASARVAARSCLARNAMVGCSWPVARRAGASPPLAPSARSAWCCEEVGTVRHLARRCPALGGPRCLWLGESPGFAALQEAEAATASNGEELLLWSRGPLTDQRSEAPQPFPAIVIRRAGSHPGDVSARDAFPDGSAARARDCQLARSGWAAVTTWANDAKRAAARGNAPRPLPRGSGAGELQAAAVGFPHCVGYDRGGGDAGDAPAQAHCAEHDVREERISDRQRAGNARADGRAQEGASLRAAPKERLEPIDTADHLALEPTSRPPSLAPQPPPPPTAWSAGAAAADARARAWRRAGCCACRGEAAGGGGQAAAAPPRPRPPRWGADIHDAHVLYVERPRALCNARGCGAASARATGLTQLRLHRATSDRQAGALRRLRRGLRPTKPGKLGGGPRGGGIYHSGPSFAILAAAVVCYTEGAGLARFTYTGAVLGCVAASTLTTGVVVLSGFWLVKLAGALAMKVVTQARSIGLILCSVFFFGEFCTGPQYLGYTITLIGMGLFDNAKQMLKNAACGDEAKVPGGSGMVELHSHTAADHFLDGLLLELKSSVPNETGLLQSGLKVTTPSEQQKKDKELINHLQLAPEEVDRLNDVIEKRGIAKANKDIKDMKDTLQLFRKSHAEMKPQLKEQLTEEVQEKLAETTHDLDSMKLQMNASHARVDQANDEMKEMVLQPDKENMKDMQKQLQFFAGGQAEMQLKLMEQFTKAQLKMANVGEKDLDNARLQMEYCSSRLDKADVETKEMMLKLQTATKDTKEIKEKFQLLQDGQAAMKVQLKEQPTHEMQEKLAKYKPVVLERTQPLSETALLRGLANTSGGTKQTAAPAPFGRQVNHSCLGSIPPACRLRAGVERTHSVTEVLLYLPDDDLTALLGRCREALRTGGLLCVKENVVLEGRWHVDKTDNSIARTDAHYKEIFARANLDVVREARQTCWPDDVIPVKMYALRPAQGDSRVRRAATDRGAPPTSRRAPAKRPASSAPARAAPAKRPAARRLPHQRAMRRSHVASPVSHTLVESCLTRFLHVCGFYGPAVIFVQRV</sequence>
<dbReference type="Pfam" id="PF05891">
    <property type="entry name" value="Methyltransf_PK"/>
    <property type="match status" value="1"/>
</dbReference>
<dbReference type="Gene3D" id="3.40.50.150">
    <property type="entry name" value="Vaccinia Virus protein VP39"/>
    <property type="match status" value="1"/>
</dbReference>
<dbReference type="InterPro" id="IPR029063">
    <property type="entry name" value="SAM-dependent_MTases_sf"/>
</dbReference>
<evidence type="ECO:0000256" key="10">
    <source>
        <dbReference type="ARBA" id="ARBA00048167"/>
    </source>
</evidence>
<evidence type="ECO:0000256" key="6">
    <source>
        <dbReference type="ARBA" id="ARBA00039449"/>
    </source>
</evidence>
<dbReference type="PANTHER" id="PTHR12753:SF0">
    <property type="entry name" value="ALPHA N-TERMINAL PROTEIN METHYLTRANSFERASE 1"/>
    <property type="match status" value="1"/>
</dbReference>
<proteinExistence type="inferred from homology"/>
<gene>
    <name evidence="14" type="ORF">PCOR1329_LOCUS33407</name>
</gene>
<keyword evidence="13" id="KW-1133">Transmembrane helix</keyword>
<dbReference type="EMBL" id="CAUYUJ010014025">
    <property type="protein sequence ID" value="CAK0837127.1"/>
    <property type="molecule type" value="Genomic_DNA"/>
</dbReference>
<comment type="catalytic activity">
    <reaction evidence="10">
        <text>N-terminal L-alanyl-L-prolyl-L-lysyl-[protein] + 3 S-adenosyl-L-methionine = N-terminal N,N,N-trimethyl-L-alanyl-L-prolyl-L-lysyl-[protein] + 3 S-adenosyl-L-homocysteine + 3 H(+)</text>
        <dbReference type="Rhea" id="RHEA:54712"/>
        <dbReference type="Rhea" id="RHEA-COMP:13785"/>
        <dbReference type="Rhea" id="RHEA-COMP:13971"/>
        <dbReference type="ChEBI" id="CHEBI:15378"/>
        <dbReference type="ChEBI" id="CHEBI:57856"/>
        <dbReference type="ChEBI" id="CHEBI:59789"/>
        <dbReference type="ChEBI" id="CHEBI:138057"/>
        <dbReference type="ChEBI" id="CHEBI:138315"/>
        <dbReference type="EC" id="2.1.1.244"/>
    </reaction>
</comment>
<protein>
    <recommendedName>
        <fullName evidence="6">Alpha N-terminal protein methyltransferase 1</fullName>
        <ecNumber evidence="5">2.1.1.244</ecNumber>
    </recommendedName>
    <alternativeName>
        <fullName evidence="7">X-Pro-Lys N-terminal protein methyltransferase 1</fullName>
    </alternativeName>
</protein>
<evidence type="ECO:0000256" key="12">
    <source>
        <dbReference type="SAM" id="MobiDB-lite"/>
    </source>
</evidence>
<dbReference type="InterPro" id="IPR008576">
    <property type="entry name" value="MeTrfase_NTM1"/>
</dbReference>
<evidence type="ECO:0000256" key="11">
    <source>
        <dbReference type="SAM" id="Coils"/>
    </source>
</evidence>
<comment type="catalytic activity">
    <reaction evidence="9">
        <text>N-terminal L-prolyl-L-prolyl-L-lysyl-[protein] + 2 S-adenosyl-L-methionine = N-terminal N,N-dimethyl-L-prolyl-L-prolyl-L-lysyl-[protein] + 2 S-adenosyl-L-homocysteine + 2 H(+)</text>
        <dbReference type="Rhea" id="RHEA:54736"/>
        <dbReference type="Rhea" id="RHEA-COMP:13787"/>
        <dbReference type="Rhea" id="RHEA-COMP:13974"/>
        <dbReference type="ChEBI" id="CHEBI:15378"/>
        <dbReference type="ChEBI" id="CHEBI:57856"/>
        <dbReference type="ChEBI" id="CHEBI:59789"/>
        <dbReference type="ChEBI" id="CHEBI:138059"/>
        <dbReference type="ChEBI" id="CHEBI:138318"/>
        <dbReference type="EC" id="2.1.1.244"/>
    </reaction>
</comment>
<feature type="region of interest" description="Disordered" evidence="12">
    <location>
        <begin position="1510"/>
        <end position="1567"/>
    </location>
</feature>
<evidence type="ECO:0000256" key="8">
    <source>
        <dbReference type="ARBA" id="ARBA00047306"/>
    </source>
</evidence>
<feature type="region of interest" description="Disordered" evidence="12">
    <location>
        <begin position="761"/>
        <end position="844"/>
    </location>
</feature>
<keyword evidence="11" id="KW-0175">Coiled coil</keyword>
<keyword evidence="2" id="KW-0489">Methyltransferase</keyword>
<feature type="region of interest" description="Disordered" evidence="12">
    <location>
        <begin position="420"/>
        <end position="467"/>
    </location>
</feature>
<accession>A0ABN9SX34</accession>
<feature type="compositionally biased region" description="Basic and acidic residues" evidence="12">
    <location>
        <begin position="806"/>
        <end position="821"/>
    </location>
</feature>
<feature type="region of interest" description="Disordered" evidence="12">
    <location>
        <begin position="90"/>
        <end position="131"/>
    </location>
</feature>
<dbReference type="PANTHER" id="PTHR12753">
    <property type="entry name" value="AD-003 - RELATED"/>
    <property type="match status" value="1"/>
</dbReference>
<feature type="compositionally biased region" description="Polar residues" evidence="12">
    <location>
        <begin position="453"/>
        <end position="462"/>
    </location>
</feature>
<keyword evidence="3" id="KW-0808">Transferase</keyword>
<comment type="similarity">
    <text evidence="1">Belongs to the methyltransferase superfamily. NTM1 family.</text>
</comment>
<feature type="compositionally biased region" description="Basic and acidic residues" evidence="12">
    <location>
        <begin position="772"/>
        <end position="797"/>
    </location>
</feature>
<evidence type="ECO:0000256" key="13">
    <source>
        <dbReference type="SAM" id="Phobius"/>
    </source>
</evidence>
<evidence type="ECO:0000256" key="1">
    <source>
        <dbReference type="ARBA" id="ARBA00009059"/>
    </source>
</evidence>
<feature type="compositionally biased region" description="Low complexity" evidence="12">
    <location>
        <begin position="1524"/>
        <end position="1549"/>
    </location>
</feature>
<keyword evidence="15" id="KW-1185">Reference proteome</keyword>
<comment type="catalytic activity">
    <reaction evidence="8">
        <text>N-terminal L-seryl-L-prolyl-L-lysyl-[protein] + 3 S-adenosyl-L-methionine = N-terminal N,N,N-trimethyl-L-seryl-L-prolyl-L-lysyl-[protein] + 3 S-adenosyl-L-homocysteine + 3 H(+)</text>
        <dbReference type="Rhea" id="RHEA:54724"/>
        <dbReference type="Rhea" id="RHEA-COMP:13789"/>
        <dbReference type="Rhea" id="RHEA-COMP:13973"/>
        <dbReference type="ChEBI" id="CHEBI:15378"/>
        <dbReference type="ChEBI" id="CHEBI:57856"/>
        <dbReference type="ChEBI" id="CHEBI:59789"/>
        <dbReference type="ChEBI" id="CHEBI:138061"/>
        <dbReference type="ChEBI" id="CHEBI:138317"/>
        <dbReference type="EC" id="2.1.1.244"/>
    </reaction>
</comment>
<name>A0ABN9SX34_9DINO</name>
<comment type="caution">
    <text evidence="14">The sequence shown here is derived from an EMBL/GenBank/DDBJ whole genome shotgun (WGS) entry which is preliminary data.</text>
</comment>
<evidence type="ECO:0000256" key="2">
    <source>
        <dbReference type="ARBA" id="ARBA00022603"/>
    </source>
</evidence>
<feature type="compositionally biased region" description="Low complexity" evidence="12">
    <location>
        <begin position="99"/>
        <end position="131"/>
    </location>
</feature>
<dbReference type="EC" id="2.1.1.244" evidence="5"/>
<feature type="compositionally biased region" description="Basic residues" evidence="12">
    <location>
        <begin position="1550"/>
        <end position="1565"/>
    </location>
</feature>
<evidence type="ECO:0000256" key="4">
    <source>
        <dbReference type="ARBA" id="ARBA00022691"/>
    </source>
</evidence>
<dbReference type="SUPFAM" id="SSF53335">
    <property type="entry name" value="S-adenosyl-L-methionine-dependent methyltransferases"/>
    <property type="match status" value="1"/>
</dbReference>
<keyword evidence="13" id="KW-0812">Transmembrane</keyword>
<feature type="coiled-coil region" evidence="11">
    <location>
        <begin position="1162"/>
        <end position="1229"/>
    </location>
</feature>
<evidence type="ECO:0000256" key="3">
    <source>
        <dbReference type="ARBA" id="ARBA00022679"/>
    </source>
</evidence>
<evidence type="ECO:0000256" key="5">
    <source>
        <dbReference type="ARBA" id="ARBA00039112"/>
    </source>
</evidence>
<keyword evidence="13" id="KW-0472">Membrane</keyword>
<evidence type="ECO:0000313" key="15">
    <source>
        <dbReference type="Proteomes" id="UP001189429"/>
    </source>
</evidence>
<feature type="compositionally biased region" description="Pro residues" evidence="12">
    <location>
        <begin position="826"/>
        <end position="840"/>
    </location>
</feature>
<feature type="transmembrane region" description="Helical" evidence="13">
    <location>
        <begin position="993"/>
        <end position="1015"/>
    </location>
</feature>
<organism evidence="14 15">
    <name type="scientific">Prorocentrum cordatum</name>
    <dbReference type="NCBI Taxonomy" id="2364126"/>
    <lineage>
        <taxon>Eukaryota</taxon>
        <taxon>Sar</taxon>
        <taxon>Alveolata</taxon>
        <taxon>Dinophyceae</taxon>
        <taxon>Prorocentrales</taxon>
        <taxon>Prorocentraceae</taxon>
        <taxon>Prorocentrum</taxon>
    </lineage>
</organism>
<keyword evidence="4" id="KW-0949">S-adenosyl-L-methionine</keyword>
<reference evidence="14" key="1">
    <citation type="submission" date="2023-10" db="EMBL/GenBank/DDBJ databases">
        <authorList>
            <person name="Chen Y."/>
            <person name="Shah S."/>
            <person name="Dougan E. K."/>
            <person name="Thang M."/>
            <person name="Chan C."/>
        </authorList>
    </citation>
    <scope>NUCLEOTIDE SEQUENCE [LARGE SCALE GENOMIC DNA]</scope>
</reference>